<dbReference type="InterPro" id="IPR058474">
    <property type="entry name" value="DUF8160"/>
</dbReference>
<gene>
    <name evidence="3" type="ORF">EGH23_23960</name>
</gene>
<dbReference type="Proteomes" id="UP001430455">
    <property type="component" value="Unassembled WGS sequence"/>
</dbReference>
<feature type="compositionally biased region" description="Basic and acidic residues" evidence="1">
    <location>
        <begin position="1"/>
        <end position="50"/>
    </location>
</feature>
<evidence type="ECO:0000256" key="1">
    <source>
        <dbReference type="SAM" id="MobiDB-lite"/>
    </source>
</evidence>
<dbReference type="RefSeq" id="WP_220582504.1">
    <property type="nucleotide sequence ID" value="NZ_RKLT01000032.1"/>
</dbReference>
<keyword evidence="4" id="KW-1185">Reference proteome</keyword>
<evidence type="ECO:0000313" key="3">
    <source>
        <dbReference type="EMBL" id="MBX0297924.1"/>
    </source>
</evidence>
<dbReference type="AlphaFoldDB" id="A0AAW4PIV8"/>
<dbReference type="Pfam" id="PF26492">
    <property type="entry name" value="DUF8160"/>
    <property type="match status" value="1"/>
</dbReference>
<feature type="domain" description="DUF8160" evidence="2">
    <location>
        <begin position="6"/>
        <end position="131"/>
    </location>
</feature>
<name>A0AAW4PIV8_9EURY</name>
<evidence type="ECO:0000259" key="2">
    <source>
        <dbReference type="Pfam" id="PF26492"/>
    </source>
</evidence>
<protein>
    <recommendedName>
        <fullName evidence="2">DUF8160 domain-containing protein</fullName>
    </recommendedName>
</protein>
<comment type="caution">
    <text evidence="3">The sequence shown here is derived from an EMBL/GenBank/DDBJ whole genome shotgun (WGS) entry which is preliminary data.</text>
</comment>
<organism evidence="3 4">
    <name type="scientific">Haloarcula nitratireducens</name>
    <dbReference type="NCBI Taxonomy" id="2487749"/>
    <lineage>
        <taxon>Archaea</taxon>
        <taxon>Methanobacteriati</taxon>
        <taxon>Methanobacteriota</taxon>
        <taxon>Stenosarchaea group</taxon>
        <taxon>Halobacteria</taxon>
        <taxon>Halobacteriales</taxon>
        <taxon>Haloarculaceae</taxon>
        <taxon>Haloarcula</taxon>
    </lineage>
</organism>
<evidence type="ECO:0000313" key="4">
    <source>
        <dbReference type="Proteomes" id="UP001430455"/>
    </source>
</evidence>
<sequence>MKDRDEAKDEMSERLGQRFESDKADKPDNRTKEVKQDKQANRDKDVKQNEQAKQTNQDNSAKNYKQAWDSKLIHLPDELMQPVDKEFDRMQYECDWQVKKERHYYPVVISEGISAVENMSGDEFTKTVENLSLR</sequence>
<reference evidence="3 4" key="1">
    <citation type="submission" date="2021-06" db="EMBL/GenBank/DDBJ databases">
        <title>Halomicroarcula sp. a new haloarchaeum isolated from saline soil.</title>
        <authorList>
            <person name="Duran-Viseras A."/>
            <person name="Sanchez-Porro C."/>
            <person name="Ventosa A."/>
        </authorList>
    </citation>
    <scope>NUCLEOTIDE SEQUENCE [LARGE SCALE GENOMIC DNA]</scope>
    <source>
        <strain evidence="3 4">F27</strain>
    </source>
</reference>
<feature type="compositionally biased region" description="Polar residues" evidence="1">
    <location>
        <begin position="51"/>
        <end position="63"/>
    </location>
</feature>
<dbReference type="EMBL" id="RKLT01000032">
    <property type="protein sequence ID" value="MBX0297924.1"/>
    <property type="molecule type" value="Genomic_DNA"/>
</dbReference>
<proteinExistence type="predicted"/>
<feature type="region of interest" description="Disordered" evidence="1">
    <location>
        <begin position="1"/>
        <end position="65"/>
    </location>
</feature>
<accession>A0AAW4PIV8</accession>